<evidence type="ECO:0000313" key="14">
    <source>
        <dbReference type="Proteomes" id="UP000823889"/>
    </source>
</evidence>
<reference evidence="13" key="2">
    <citation type="submission" date="2021-04" db="EMBL/GenBank/DDBJ databases">
        <authorList>
            <person name="Gilroy R."/>
        </authorList>
    </citation>
    <scope>NUCLEOTIDE SEQUENCE</scope>
    <source>
        <strain evidence="13">9264</strain>
    </source>
</reference>
<protein>
    <recommendedName>
        <fullName evidence="9">Glycerol kinase</fullName>
        <ecNumber evidence="9">2.7.1.30</ecNumber>
    </recommendedName>
    <alternativeName>
        <fullName evidence="9">ATP:glycerol 3-phosphotransferase</fullName>
    </alternativeName>
    <alternativeName>
        <fullName evidence="9">Glycerokinase</fullName>
        <shortName evidence="9">GK</shortName>
    </alternativeName>
</protein>
<evidence type="ECO:0000256" key="5">
    <source>
        <dbReference type="ARBA" id="ARBA00022777"/>
    </source>
</evidence>
<keyword evidence="6 9" id="KW-0319">Glycerol metabolism</keyword>
<evidence type="ECO:0000259" key="11">
    <source>
        <dbReference type="Pfam" id="PF00370"/>
    </source>
</evidence>
<dbReference type="AlphaFoldDB" id="A0A9D2RHC4"/>
<dbReference type="EMBL" id="DWUQ01000108">
    <property type="protein sequence ID" value="HJD44452.1"/>
    <property type="molecule type" value="Genomic_DNA"/>
</dbReference>
<feature type="binding site" evidence="9">
    <location>
        <position position="82"/>
    </location>
    <ligand>
        <name>glycerol</name>
        <dbReference type="ChEBI" id="CHEBI:17754"/>
    </ligand>
</feature>
<dbReference type="PROSITE" id="PS00445">
    <property type="entry name" value="FGGY_KINASES_2"/>
    <property type="match status" value="1"/>
</dbReference>
<feature type="binding site" evidence="9">
    <location>
        <position position="263"/>
    </location>
    <ligand>
        <name>ADP</name>
        <dbReference type="ChEBI" id="CHEBI:456216"/>
    </ligand>
</feature>
<evidence type="ECO:0000256" key="8">
    <source>
        <dbReference type="ARBA" id="ARBA00052101"/>
    </source>
</evidence>
<dbReference type="InterPro" id="IPR018484">
    <property type="entry name" value="FGGY_N"/>
</dbReference>
<comment type="pathway">
    <text evidence="1 9">Polyol metabolism; glycerol degradation via glycerol kinase pathway; sn-glycerol 3-phosphate from glycerol: step 1/1.</text>
</comment>
<dbReference type="GO" id="GO:0005524">
    <property type="term" value="F:ATP binding"/>
    <property type="evidence" value="ECO:0007669"/>
    <property type="project" value="UniProtKB-UniRule"/>
</dbReference>
<feature type="binding site" evidence="9">
    <location>
        <position position="11"/>
    </location>
    <ligand>
        <name>ADP</name>
        <dbReference type="ChEBI" id="CHEBI:456216"/>
    </ligand>
</feature>
<feature type="binding site" evidence="9">
    <location>
        <position position="82"/>
    </location>
    <ligand>
        <name>sn-glycerol 3-phosphate</name>
        <dbReference type="ChEBI" id="CHEBI:57597"/>
    </ligand>
</feature>
<feature type="binding site" evidence="9">
    <location>
        <position position="81"/>
    </location>
    <ligand>
        <name>glycerol</name>
        <dbReference type="ChEBI" id="CHEBI:17754"/>
    </ligand>
</feature>
<feature type="binding site" evidence="9">
    <location>
        <position position="11"/>
    </location>
    <ligand>
        <name>ATP</name>
        <dbReference type="ChEBI" id="CHEBI:30616"/>
    </ligand>
</feature>
<accession>A0A9D2RHC4</accession>
<comment type="catalytic activity">
    <reaction evidence="8 9">
        <text>glycerol + ATP = sn-glycerol 3-phosphate + ADP + H(+)</text>
        <dbReference type="Rhea" id="RHEA:21644"/>
        <dbReference type="ChEBI" id="CHEBI:15378"/>
        <dbReference type="ChEBI" id="CHEBI:17754"/>
        <dbReference type="ChEBI" id="CHEBI:30616"/>
        <dbReference type="ChEBI" id="CHEBI:57597"/>
        <dbReference type="ChEBI" id="CHEBI:456216"/>
        <dbReference type="EC" id="2.7.1.30"/>
    </reaction>
</comment>
<dbReference type="EC" id="2.7.1.30" evidence="9"/>
<evidence type="ECO:0000256" key="6">
    <source>
        <dbReference type="ARBA" id="ARBA00022798"/>
    </source>
</evidence>
<dbReference type="SUPFAM" id="SSF53067">
    <property type="entry name" value="Actin-like ATPase domain"/>
    <property type="match status" value="2"/>
</dbReference>
<dbReference type="InterPro" id="IPR018483">
    <property type="entry name" value="Carb_kinase_FGGY_CS"/>
</dbReference>
<evidence type="ECO:0000313" key="13">
    <source>
        <dbReference type="EMBL" id="HJD44452.1"/>
    </source>
</evidence>
<dbReference type="GO" id="GO:0004370">
    <property type="term" value="F:glycerol kinase activity"/>
    <property type="evidence" value="ECO:0007669"/>
    <property type="project" value="UniProtKB-UniRule"/>
</dbReference>
<evidence type="ECO:0000256" key="3">
    <source>
        <dbReference type="ARBA" id="ARBA00022679"/>
    </source>
</evidence>
<keyword evidence="4 9" id="KW-0547">Nucleotide-binding</keyword>
<feature type="binding site" evidence="9">
    <location>
        <position position="410"/>
    </location>
    <ligand>
        <name>ADP</name>
        <dbReference type="ChEBI" id="CHEBI:456216"/>
    </ligand>
</feature>
<evidence type="ECO:0000259" key="12">
    <source>
        <dbReference type="Pfam" id="PF02782"/>
    </source>
</evidence>
<dbReference type="Pfam" id="PF00370">
    <property type="entry name" value="FGGY_N"/>
    <property type="match status" value="1"/>
</dbReference>
<feature type="binding site" evidence="9">
    <location>
        <position position="414"/>
    </location>
    <ligand>
        <name>ADP</name>
        <dbReference type="ChEBI" id="CHEBI:456216"/>
    </ligand>
</feature>
<dbReference type="GO" id="GO:0019563">
    <property type="term" value="P:glycerol catabolic process"/>
    <property type="evidence" value="ECO:0007669"/>
    <property type="project" value="UniProtKB-UniRule"/>
</dbReference>
<comment type="function">
    <text evidence="9">Key enzyme in the regulation of glycerol uptake and metabolism. Catalyzes the phosphorylation of glycerol to yield sn-glycerol 3-phosphate.</text>
</comment>
<feature type="binding site" evidence="9">
    <location>
        <position position="241"/>
    </location>
    <ligand>
        <name>glycerol</name>
        <dbReference type="ChEBI" id="CHEBI:17754"/>
    </ligand>
</feature>
<keyword evidence="5 9" id="KW-0418">Kinase</keyword>
<feature type="domain" description="Carbohydrate kinase FGGY N-terminal" evidence="11">
    <location>
        <begin position="3"/>
        <end position="248"/>
    </location>
</feature>
<feature type="binding site" evidence="9">
    <location>
        <position position="81"/>
    </location>
    <ligand>
        <name>sn-glycerol 3-phosphate</name>
        <dbReference type="ChEBI" id="CHEBI:57597"/>
    </ligand>
</feature>
<comment type="similarity">
    <text evidence="2 9 10">Belongs to the FGGY kinase family.</text>
</comment>
<dbReference type="Gene3D" id="3.30.420.40">
    <property type="match status" value="2"/>
</dbReference>
<comment type="activity regulation">
    <text evidence="9">Inhibited by fructose 1,6-bisphosphate (FBP).</text>
</comment>
<dbReference type="PANTHER" id="PTHR10196:SF69">
    <property type="entry name" value="GLYCEROL KINASE"/>
    <property type="match status" value="1"/>
</dbReference>
<dbReference type="InterPro" id="IPR043129">
    <property type="entry name" value="ATPase_NBD"/>
</dbReference>
<dbReference type="InterPro" id="IPR018485">
    <property type="entry name" value="FGGY_C"/>
</dbReference>
<name>A0A9D2RHC4_9BURK</name>
<keyword evidence="7 9" id="KW-0067">ATP-binding</keyword>
<feature type="binding site" evidence="9">
    <location>
        <position position="263"/>
    </location>
    <ligand>
        <name>ATP</name>
        <dbReference type="ChEBI" id="CHEBI:30616"/>
    </ligand>
</feature>
<dbReference type="FunFam" id="3.30.420.40:FF:000008">
    <property type="entry name" value="Glycerol kinase"/>
    <property type="match status" value="1"/>
</dbReference>
<evidence type="ECO:0000256" key="4">
    <source>
        <dbReference type="ARBA" id="ARBA00022741"/>
    </source>
</evidence>
<dbReference type="Proteomes" id="UP000823889">
    <property type="component" value="Unassembled WGS sequence"/>
</dbReference>
<feature type="domain" description="Carbohydrate kinase FGGY C-terminal" evidence="12">
    <location>
        <begin position="258"/>
        <end position="449"/>
    </location>
</feature>
<evidence type="ECO:0000256" key="1">
    <source>
        <dbReference type="ARBA" id="ARBA00005190"/>
    </source>
</evidence>
<gene>
    <name evidence="9 13" type="primary">glpK</name>
    <name evidence="13" type="ORF">H9906_05400</name>
</gene>
<evidence type="ECO:0000256" key="2">
    <source>
        <dbReference type="ARBA" id="ARBA00009156"/>
    </source>
</evidence>
<evidence type="ECO:0000256" key="10">
    <source>
        <dbReference type="RuleBase" id="RU003733"/>
    </source>
</evidence>
<feature type="binding site" evidence="9">
    <location>
        <position position="242"/>
    </location>
    <ligand>
        <name>glycerol</name>
        <dbReference type="ChEBI" id="CHEBI:17754"/>
    </ligand>
</feature>
<dbReference type="Pfam" id="PF02782">
    <property type="entry name" value="FGGY_C"/>
    <property type="match status" value="1"/>
</dbReference>
<dbReference type="PANTHER" id="PTHR10196">
    <property type="entry name" value="SUGAR KINASE"/>
    <property type="match status" value="1"/>
</dbReference>
<feature type="binding site" evidence="9">
    <location>
        <position position="11"/>
    </location>
    <ligand>
        <name>sn-glycerol 3-phosphate</name>
        <dbReference type="ChEBI" id="CHEBI:57597"/>
    </ligand>
</feature>
<dbReference type="FunFam" id="3.30.420.40:FF:000007">
    <property type="entry name" value="Glycerol kinase"/>
    <property type="match status" value="1"/>
</dbReference>
<dbReference type="CDD" id="cd07786">
    <property type="entry name" value="FGGY_EcGK_like"/>
    <property type="match status" value="1"/>
</dbReference>
<dbReference type="GO" id="GO:0006072">
    <property type="term" value="P:glycerol-3-phosphate metabolic process"/>
    <property type="evidence" value="ECO:0007669"/>
    <property type="project" value="InterPro"/>
</dbReference>
<dbReference type="HAMAP" id="MF_00186">
    <property type="entry name" value="Glycerol_kin"/>
    <property type="match status" value="1"/>
</dbReference>
<comment type="caution">
    <text evidence="13">The sequence shown here is derived from an EMBL/GenBank/DDBJ whole genome shotgun (WGS) entry which is preliminary data.</text>
</comment>
<feature type="binding site" evidence="9">
    <location>
        <position position="306"/>
    </location>
    <ligand>
        <name>ADP</name>
        <dbReference type="ChEBI" id="CHEBI:456216"/>
    </ligand>
</feature>
<feature type="binding site" evidence="9">
    <location>
        <position position="12"/>
    </location>
    <ligand>
        <name>ATP</name>
        <dbReference type="ChEBI" id="CHEBI:30616"/>
    </ligand>
</feature>
<dbReference type="PIRSF" id="PIRSF000538">
    <property type="entry name" value="GlpK"/>
    <property type="match status" value="1"/>
</dbReference>
<evidence type="ECO:0000256" key="9">
    <source>
        <dbReference type="HAMAP-Rule" id="MF_00186"/>
    </source>
</evidence>
<keyword evidence="3 9" id="KW-0808">Transferase</keyword>
<proteinExistence type="inferred from homology"/>
<organism evidence="13 14">
    <name type="scientific">Candidatus Paenalcaligenes intestinipullorum</name>
    <dbReference type="NCBI Taxonomy" id="2838718"/>
    <lineage>
        <taxon>Bacteria</taxon>
        <taxon>Pseudomonadati</taxon>
        <taxon>Pseudomonadota</taxon>
        <taxon>Betaproteobacteria</taxon>
        <taxon>Burkholderiales</taxon>
        <taxon>Alcaligenaceae</taxon>
        <taxon>Paenalcaligenes</taxon>
    </lineage>
</organism>
<feature type="binding site" evidence="9">
    <location>
        <position position="310"/>
    </location>
    <ligand>
        <name>ATP</name>
        <dbReference type="ChEBI" id="CHEBI:30616"/>
    </ligand>
</feature>
<evidence type="ECO:0000256" key="7">
    <source>
        <dbReference type="ARBA" id="ARBA00022840"/>
    </source>
</evidence>
<reference evidence="13" key="1">
    <citation type="journal article" date="2021" name="PeerJ">
        <title>Extensive microbial diversity within the chicken gut microbiome revealed by metagenomics and culture.</title>
        <authorList>
            <person name="Gilroy R."/>
            <person name="Ravi A."/>
            <person name="Getino M."/>
            <person name="Pursley I."/>
            <person name="Horton D.L."/>
            <person name="Alikhan N.F."/>
            <person name="Baker D."/>
            <person name="Gharbi K."/>
            <person name="Hall N."/>
            <person name="Watson M."/>
            <person name="Adriaenssens E.M."/>
            <person name="Foster-Nyarko E."/>
            <person name="Jarju S."/>
            <person name="Secka A."/>
            <person name="Antonio M."/>
            <person name="Oren A."/>
            <person name="Chaudhuri R.R."/>
            <person name="La Ragione R."/>
            <person name="Hildebrand F."/>
            <person name="Pallen M.J."/>
        </authorList>
    </citation>
    <scope>NUCLEOTIDE SEQUENCE</scope>
    <source>
        <strain evidence="13">9264</strain>
    </source>
</reference>
<dbReference type="InterPro" id="IPR000577">
    <property type="entry name" value="Carb_kinase_FGGY"/>
</dbReference>
<feature type="binding site" evidence="9">
    <location>
        <position position="241"/>
    </location>
    <ligand>
        <name>sn-glycerol 3-phosphate</name>
        <dbReference type="ChEBI" id="CHEBI:57597"/>
    </ligand>
</feature>
<sequence length="499" mass="55071">MTYLLAIDQGTTSSRTIIFDQQGNIVALSQKEFPQYFPQSGWVEHNAMEIWDSQLWTLREALRQAQLPVKAINAVGITNQRETTLVWDRRTGQPLHPALVWQDRRTQTYCEALSPAQQDLIRSHTGLRADPYFSATKLRWLLDYLPQGQQRAEAGELAFGTIDSWLIWQLTKGRVHATDHTNASRTMLYSLEHKNWDPHLLELFNIPDALLPSIQSSSDYYGDIDASWLGESLAIHGVAGDQQAALFGQACFEPGMVKNTYGTGCFMLMNIGNTPSPSAAGLITTATASTVLRPQYALEGSVFVGGAVVQWLRDKLGAIESSQHVESLTEAVDDAGGVIMVPAFTGLGATYWQPQARGSILGISRGTTMAHIAYAALESIAFQSTALFQAMVRDASTLGQQVDALRVDGGASRNDRLMQMQADLLGLQVIRPKVTETTALGAAYLAGLSAGVYTDTQELTEQWQIEQRFYPKLSTTEREQRMAEWEHAVRQTCLPTADV</sequence>
<dbReference type="InterPro" id="IPR005999">
    <property type="entry name" value="Glycerol_kin"/>
</dbReference>
<feature type="binding site" evidence="9">
    <location>
        <position position="15"/>
    </location>
    <ligand>
        <name>ADP</name>
        <dbReference type="ChEBI" id="CHEBI:456216"/>
    </ligand>
</feature>
<feature type="binding site" evidence="9">
    <location>
        <position position="410"/>
    </location>
    <ligand>
        <name>ATP</name>
        <dbReference type="ChEBI" id="CHEBI:30616"/>
    </ligand>
</feature>
<dbReference type="NCBIfam" id="TIGR01311">
    <property type="entry name" value="glycerol_kin"/>
    <property type="match status" value="1"/>
</dbReference>
<feature type="binding site" evidence="9">
    <location>
        <position position="306"/>
    </location>
    <ligand>
        <name>ATP</name>
        <dbReference type="ChEBI" id="CHEBI:30616"/>
    </ligand>
</feature>
<feature type="binding site" evidence="9">
    <location>
        <position position="13"/>
    </location>
    <ligand>
        <name>ATP</name>
        <dbReference type="ChEBI" id="CHEBI:30616"/>
    </ligand>
</feature>
<dbReference type="GO" id="GO:0005829">
    <property type="term" value="C:cytosol"/>
    <property type="evidence" value="ECO:0007669"/>
    <property type="project" value="TreeGrafter"/>
</dbReference>
<feature type="binding site" evidence="9">
    <location>
        <position position="132"/>
    </location>
    <ligand>
        <name>sn-glycerol 3-phosphate</name>
        <dbReference type="ChEBI" id="CHEBI:57597"/>
    </ligand>
</feature>
<feature type="binding site" evidence="9">
    <location>
        <position position="132"/>
    </location>
    <ligand>
        <name>glycerol</name>
        <dbReference type="ChEBI" id="CHEBI:17754"/>
    </ligand>
</feature>
<dbReference type="NCBIfam" id="NF000756">
    <property type="entry name" value="PRK00047.1"/>
    <property type="match status" value="1"/>
</dbReference>